<dbReference type="AlphaFoldDB" id="A0A9P6N1P4"/>
<protein>
    <submittedName>
        <fullName evidence="1">Uncharacterized protein</fullName>
    </submittedName>
</protein>
<dbReference type="Gene3D" id="2.70.50.70">
    <property type="match status" value="1"/>
</dbReference>
<proteinExistence type="predicted"/>
<dbReference type="PANTHER" id="PTHR36182">
    <property type="entry name" value="PROTEIN, PUTATIVE (AFU_ORTHOLOGUE AFUA_6G10930)-RELATED"/>
    <property type="match status" value="1"/>
</dbReference>
<dbReference type="PANTHER" id="PTHR36182:SF1">
    <property type="entry name" value="PROTEIN, PUTATIVE (AFU_ORTHOLOGUE AFUA_6G10930)-RELATED"/>
    <property type="match status" value="1"/>
</dbReference>
<name>A0A9P6N1P4_9FUNG</name>
<comment type="caution">
    <text evidence="1">The sequence shown here is derived from an EMBL/GenBank/DDBJ whole genome shotgun (WGS) entry which is preliminary data.</text>
</comment>
<evidence type="ECO:0000313" key="2">
    <source>
        <dbReference type="Proteomes" id="UP000703661"/>
    </source>
</evidence>
<dbReference type="Proteomes" id="UP000703661">
    <property type="component" value="Unassembled WGS sequence"/>
</dbReference>
<sequence>MLYPPPRGGYGTKHFDWRIHEFIGYQGFKYPCGGYPQGPNTVMHAGQIIPVRFWTTDLRNANRLPSKSIDQARHGGGLCEFSLSYDGGKSFHVFARYSKTCPDVVYKWPVRIPDNVPSCNKPGQCLFAWSWTAALIPQFYHNCADVTIQGVKNGRLPKETIQLYDFGNHKTKTFPGDGNSRKAGPGPIKKEVIEATRRKTF</sequence>
<keyword evidence="2" id="KW-1185">Reference proteome</keyword>
<evidence type="ECO:0000313" key="1">
    <source>
        <dbReference type="EMBL" id="KAG0021854.1"/>
    </source>
</evidence>
<reference evidence="1" key="1">
    <citation type="journal article" date="2020" name="Fungal Divers.">
        <title>Resolving the Mortierellaceae phylogeny through synthesis of multi-gene phylogenetics and phylogenomics.</title>
        <authorList>
            <person name="Vandepol N."/>
            <person name="Liber J."/>
            <person name="Desiro A."/>
            <person name="Na H."/>
            <person name="Kennedy M."/>
            <person name="Barry K."/>
            <person name="Grigoriev I.V."/>
            <person name="Miller A.N."/>
            <person name="O'Donnell K."/>
            <person name="Stajich J.E."/>
            <person name="Bonito G."/>
        </authorList>
    </citation>
    <scope>NUCLEOTIDE SEQUENCE</scope>
    <source>
        <strain evidence="1">NRRL 2769</strain>
    </source>
</reference>
<dbReference type="EMBL" id="JAAAID010000136">
    <property type="protein sequence ID" value="KAG0021854.1"/>
    <property type="molecule type" value="Genomic_DNA"/>
</dbReference>
<gene>
    <name evidence="1" type="ORF">BGZ80_001562</name>
</gene>
<organism evidence="1 2">
    <name type="scientific">Entomortierella chlamydospora</name>
    <dbReference type="NCBI Taxonomy" id="101097"/>
    <lineage>
        <taxon>Eukaryota</taxon>
        <taxon>Fungi</taxon>
        <taxon>Fungi incertae sedis</taxon>
        <taxon>Mucoromycota</taxon>
        <taxon>Mortierellomycotina</taxon>
        <taxon>Mortierellomycetes</taxon>
        <taxon>Mortierellales</taxon>
        <taxon>Mortierellaceae</taxon>
        <taxon>Entomortierella</taxon>
    </lineage>
</organism>
<accession>A0A9P6N1P4</accession>